<keyword evidence="4 7" id="KW-1133">Transmembrane helix</keyword>
<evidence type="ECO:0000256" key="7">
    <source>
        <dbReference type="SAM" id="Phobius"/>
    </source>
</evidence>
<dbReference type="KEGG" id="sact:DMT42_01285"/>
<comment type="subcellular location">
    <subcellularLocation>
        <location evidence="1">Cell membrane</location>
        <topology evidence="1">Multi-pass membrane protein</topology>
    </subcellularLocation>
</comment>
<feature type="transmembrane region" description="Helical" evidence="7">
    <location>
        <begin position="298"/>
        <end position="314"/>
    </location>
</feature>
<feature type="transmembrane region" description="Helical" evidence="7">
    <location>
        <begin position="34"/>
        <end position="57"/>
    </location>
</feature>
<evidence type="ECO:0000256" key="4">
    <source>
        <dbReference type="ARBA" id="ARBA00022989"/>
    </source>
</evidence>
<proteinExistence type="predicted"/>
<evidence type="ECO:0000256" key="6">
    <source>
        <dbReference type="SAM" id="MobiDB-lite"/>
    </source>
</evidence>
<accession>A0A2U9NUX0</accession>
<dbReference type="Pfam" id="PF07690">
    <property type="entry name" value="MFS_1"/>
    <property type="match status" value="1"/>
</dbReference>
<dbReference type="InterPro" id="IPR020846">
    <property type="entry name" value="MFS_dom"/>
</dbReference>
<feature type="transmembrane region" description="Helical" evidence="7">
    <location>
        <begin position="354"/>
        <end position="378"/>
    </location>
</feature>
<dbReference type="GO" id="GO:0022857">
    <property type="term" value="F:transmembrane transporter activity"/>
    <property type="evidence" value="ECO:0007669"/>
    <property type="project" value="InterPro"/>
</dbReference>
<dbReference type="InterPro" id="IPR050189">
    <property type="entry name" value="MFS_Efflux_Transporters"/>
</dbReference>
<feature type="transmembrane region" description="Helical" evidence="7">
    <location>
        <begin position="102"/>
        <end position="120"/>
    </location>
</feature>
<dbReference type="PANTHER" id="PTHR43124:SF3">
    <property type="entry name" value="CHLORAMPHENICOL EFFLUX PUMP RV0191"/>
    <property type="match status" value="1"/>
</dbReference>
<sequence>MTAAPISEISNRKGRKAVTVPQTGTRTPLRTSTAVVVVVALALALFSLSTVETLPVGLLPQIADDLGVSKAEAGRLVTGYGVVVAVASVPLTRLVRRVPRRTLLCGLLTLFVVANLVSAATPGYGVLLGARITVALTHAVFWSVIAATAASLFPPEVRGRVVAGLFSGLSLAGVVGVPAGTWLGQQAGWRVPFTVMSGFGFLALVAVAVLLPSTAGEEGHATGGAEPSRRRFLVLMAATGLVVCGVFTGYTYITVFLTDVTGLSEAAVAPLLLASGVAGIAGTALAGARVDRRPRGTLALGMALLTTAMLGLALCGELTFAAVCLVALLGFAMAAMTTALQSRILHVAPGSTEIASAVGSSVFNVGIAGGSFLGGLLLPTGFGVRGAVLLGGVLAVGGLSVLLSESWVVRQETRRAVVQPG</sequence>
<organism evidence="9 10">
    <name type="scientific">Streptomyces actuosus</name>
    <dbReference type="NCBI Taxonomy" id="1885"/>
    <lineage>
        <taxon>Bacteria</taxon>
        <taxon>Bacillati</taxon>
        <taxon>Actinomycetota</taxon>
        <taxon>Actinomycetes</taxon>
        <taxon>Kitasatosporales</taxon>
        <taxon>Streptomycetaceae</taxon>
        <taxon>Streptomyces</taxon>
    </lineage>
</organism>
<dbReference type="Gene3D" id="1.20.1250.20">
    <property type="entry name" value="MFS general substrate transporter like domains"/>
    <property type="match status" value="2"/>
</dbReference>
<gene>
    <name evidence="9" type="ORF">DMT42_01285</name>
</gene>
<feature type="transmembrane region" description="Helical" evidence="7">
    <location>
        <begin position="320"/>
        <end position="342"/>
    </location>
</feature>
<dbReference type="AlphaFoldDB" id="A0A2U9NUX0"/>
<feature type="transmembrane region" description="Helical" evidence="7">
    <location>
        <begin position="77"/>
        <end position="95"/>
    </location>
</feature>
<keyword evidence="10" id="KW-1185">Reference proteome</keyword>
<name>A0A2U9NUX0_STRAS</name>
<feature type="transmembrane region" description="Helical" evidence="7">
    <location>
        <begin position="384"/>
        <end position="404"/>
    </location>
</feature>
<evidence type="ECO:0000259" key="8">
    <source>
        <dbReference type="PROSITE" id="PS50850"/>
    </source>
</evidence>
<dbReference type="OrthoDB" id="4335859at2"/>
<feature type="transmembrane region" description="Helical" evidence="7">
    <location>
        <begin position="232"/>
        <end position="255"/>
    </location>
</feature>
<reference evidence="9 10" key="1">
    <citation type="submission" date="2018-06" db="EMBL/GenBank/DDBJ databases">
        <title>The complete genome sequence of a nosiheptide producer Streptomyces actuosus ATCC 25421: deducing the ability of producing a new class III lantibiotics.</title>
        <authorList>
            <person name="Liu W."/>
            <person name="Sun F."/>
            <person name="Hu Y."/>
        </authorList>
    </citation>
    <scope>NUCLEOTIDE SEQUENCE [LARGE SCALE GENOMIC DNA]</scope>
    <source>
        <strain evidence="9 10">ATCC 25421</strain>
    </source>
</reference>
<dbReference type="EMBL" id="CP029788">
    <property type="protein sequence ID" value="AWT41093.1"/>
    <property type="molecule type" value="Genomic_DNA"/>
</dbReference>
<evidence type="ECO:0000256" key="3">
    <source>
        <dbReference type="ARBA" id="ARBA00022692"/>
    </source>
</evidence>
<evidence type="ECO:0000313" key="10">
    <source>
        <dbReference type="Proteomes" id="UP000247634"/>
    </source>
</evidence>
<dbReference type="PROSITE" id="PS50850">
    <property type="entry name" value="MFS"/>
    <property type="match status" value="1"/>
</dbReference>
<evidence type="ECO:0000256" key="2">
    <source>
        <dbReference type="ARBA" id="ARBA00022475"/>
    </source>
</evidence>
<feature type="region of interest" description="Disordered" evidence="6">
    <location>
        <begin position="1"/>
        <end position="24"/>
    </location>
</feature>
<feature type="transmembrane region" description="Helical" evidence="7">
    <location>
        <begin position="189"/>
        <end position="211"/>
    </location>
</feature>
<dbReference type="CDD" id="cd17324">
    <property type="entry name" value="MFS_NepI_like"/>
    <property type="match status" value="1"/>
</dbReference>
<dbReference type="SUPFAM" id="SSF103473">
    <property type="entry name" value="MFS general substrate transporter"/>
    <property type="match status" value="1"/>
</dbReference>
<keyword evidence="2" id="KW-1003">Cell membrane</keyword>
<dbReference type="InterPro" id="IPR036259">
    <property type="entry name" value="MFS_trans_sf"/>
</dbReference>
<dbReference type="GO" id="GO:0005886">
    <property type="term" value="C:plasma membrane"/>
    <property type="evidence" value="ECO:0007669"/>
    <property type="project" value="UniProtKB-SubCell"/>
</dbReference>
<dbReference type="Proteomes" id="UP000247634">
    <property type="component" value="Chromosome"/>
</dbReference>
<protein>
    <submittedName>
        <fullName evidence="9">MFS transporter</fullName>
    </submittedName>
</protein>
<evidence type="ECO:0000256" key="1">
    <source>
        <dbReference type="ARBA" id="ARBA00004651"/>
    </source>
</evidence>
<keyword evidence="3 7" id="KW-0812">Transmembrane</keyword>
<dbReference type="PANTHER" id="PTHR43124">
    <property type="entry name" value="PURINE EFFLUX PUMP PBUE"/>
    <property type="match status" value="1"/>
</dbReference>
<keyword evidence="5 7" id="KW-0472">Membrane</keyword>
<feature type="transmembrane region" description="Helical" evidence="7">
    <location>
        <begin position="132"/>
        <end position="154"/>
    </location>
</feature>
<feature type="transmembrane region" description="Helical" evidence="7">
    <location>
        <begin position="161"/>
        <end position="183"/>
    </location>
</feature>
<feature type="domain" description="Major facilitator superfamily (MFS) profile" evidence="8">
    <location>
        <begin position="35"/>
        <end position="409"/>
    </location>
</feature>
<feature type="transmembrane region" description="Helical" evidence="7">
    <location>
        <begin position="267"/>
        <end position="286"/>
    </location>
</feature>
<evidence type="ECO:0000256" key="5">
    <source>
        <dbReference type="ARBA" id="ARBA00023136"/>
    </source>
</evidence>
<evidence type="ECO:0000313" key="9">
    <source>
        <dbReference type="EMBL" id="AWT41093.1"/>
    </source>
</evidence>
<dbReference type="InterPro" id="IPR011701">
    <property type="entry name" value="MFS"/>
</dbReference>